<protein>
    <recommendedName>
        <fullName evidence="1">NERD domain-containing protein</fullName>
    </recommendedName>
</protein>
<name>A0A3B0WK08_9ZZZZ</name>
<evidence type="ECO:0000313" key="2">
    <source>
        <dbReference type="EMBL" id="VAW44796.1"/>
    </source>
</evidence>
<dbReference type="Gene3D" id="3.40.50.300">
    <property type="entry name" value="P-loop containing nucleotide triphosphate hydrolases"/>
    <property type="match status" value="2"/>
</dbReference>
<dbReference type="InterPro" id="IPR018647">
    <property type="entry name" value="SLFN_3-like_DNA/RNA_helicase"/>
</dbReference>
<dbReference type="InterPro" id="IPR027417">
    <property type="entry name" value="P-loop_NTPase"/>
</dbReference>
<sequence length="521" mass="59868">MDIIPRHPYKTDSRAEYRLFKKIEEAFCNDHSYVAFHSLNLTHHETKRFGEADFVILCKYGIFVLEVKGGGISYKEGNWFTINRIKQEFKIQDPFRQAEGAVHALDKKIKEYFPSWYSIPIGYGVVFPDVPWNITASEWASQIVCDEHKFRNIESWLTRFFRYWKEKNHKRKELSLEQIKELKAFIRPDFELIESLRSRIDKSSEQAVVLTEDQYKYLDIVASNKRVLCSGGAGTGKTFLGAELARRLANEDNQVVFVCKSSWLRYYLQSIIINEYVTISTIDSITIDRKRAGIDVYDILIVDEGQDLFDFESIERLENNLKGGLEKGEWYFFHDVNNQAGLFIETQSEALDLLESYSPAKIPLVTNCRNTLPIIDTIKNKLSLDMGSTGTGFGPEVEFINEDDDANPAAQLNAKINEIMKSGISVKLITILSPLAYSHSSLCFLPDRLRNQIVELDDYSIRNLPIQNISFAEIKNFKGLENEVIIVIDLPSLEGEIISSKVLYYIAMTRARSLLCVLFTK</sequence>
<dbReference type="InterPro" id="IPR011528">
    <property type="entry name" value="NERD"/>
</dbReference>
<gene>
    <name evidence="2" type="ORF">MNBD_GAMMA03-719</name>
</gene>
<dbReference type="EMBL" id="UOFC01000023">
    <property type="protein sequence ID" value="VAW44796.1"/>
    <property type="molecule type" value="Genomic_DNA"/>
</dbReference>
<proteinExistence type="predicted"/>
<dbReference type="AlphaFoldDB" id="A0A3B0WK08"/>
<dbReference type="Pfam" id="PF09848">
    <property type="entry name" value="SLFN-g3_helicase"/>
    <property type="match status" value="1"/>
</dbReference>
<accession>A0A3B0WK08</accession>
<feature type="domain" description="NERD" evidence="1">
    <location>
        <begin position="11"/>
        <end position="128"/>
    </location>
</feature>
<organism evidence="2">
    <name type="scientific">hydrothermal vent metagenome</name>
    <dbReference type="NCBI Taxonomy" id="652676"/>
    <lineage>
        <taxon>unclassified sequences</taxon>
        <taxon>metagenomes</taxon>
        <taxon>ecological metagenomes</taxon>
    </lineage>
</organism>
<dbReference type="Pfam" id="PF08378">
    <property type="entry name" value="NERD"/>
    <property type="match status" value="1"/>
</dbReference>
<evidence type="ECO:0000259" key="1">
    <source>
        <dbReference type="PROSITE" id="PS50965"/>
    </source>
</evidence>
<dbReference type="SUPFAM" id="SSF52540">
    <property type="entry name" value="P-loop containing nucleoside triphosphate hydrolases"/>
    <property type="match status" value="1"/>
</dbReference>
<reference evidence="2" key="1">
    <citation type="submission" date="2018-06" db="EMBL/GenBank/DDBJ databases">
        <authorList>
            <person name="Zhirakovskaya E."/>
        </authorList>
    </citation>
    <scope>NUCLEOTIDE SEQUENCE</scope>
</reference>
<dbReference type="PROSITE" id="PS50965">
    <property type="entry name" value="NERD"/>
    <property type="match status" value="1"/>
</dbReference>